<evidence type="ECO:0000313" key="4">
    <source>
        <dbReference type="EMBL" id="MBM9477879.1"/>
    </source>
</evidence>
<evidence type="ECO:0000256" key="2">
    <source>
        <dbReference type="ARBA" id="ARBA00023002"/>
    </source>
</evidence>
<dbReference type="PRINTS" id="PR00080">
    <property type="entry name" value="SDRFAMILY"/>
</dbReference>
<reference evidence="4" key="1">
    <citation type="submission" date="2021-01" db="EMBL/GenBank/DDBJ databases">
        <title>KCTC 19127 draft genome.</title>
        <authorList>
            <person name="An D."/>
        </authorList>
    </citation>
    <scope>NUCLEOTIDE SEQUENCE</scope>
    <source>
        <strain evidence="4">KCTC 19127</strain>
    </source>
</reference>
<dbReference type="EMBL" id="JAERWL010000014">
    <property type="protein sequence ID" value="MBM9477879.1"/>
    <property type="molecule type" value="Genomic_DNA"/>
</dbReference>
<accession>A0A938YMC6</accession>
<proteinExistence type="inferred from homology"/>
<keyword evidence="2" id="KW-0560">Oxidoreductase</keyword>
<dbReference type="PRINTS" id="PR00081">
    <property type="entry name" value="GDHRDH"/>
</dbReference>
<sequence>MSAMSTTIVDSSPGGTPAAASVAQTPAPADLIGRVAVVTGAAQGIGLAVAQRLRAAGAQVVGFDLAGADVTCDVGDSAAFEHCLQETAAQYGRLDILVNNAGLGTHTLPHELSDEEFTRVLRVNVGGCFFGARAAFAAMRGRGGSIVNISSIAGSTALGRGNFVYSISKAAIGQLTRELAVEWATAGIRVNAVAPCQVRTPGFAPLLQDQRLDAGHVGPRMLGGIPLGRLAEAEEIAAGVHFLASDAASFITGVVLPVDGGNLALNAGGTVGTLR</sequence>
<dbReference type="Gene3D" id="3.40.50.720">
    <property type="entry name" value="NAD(P)-binding Rossmann-like Domain"/>
    <property type="match status" value="1"/>
</dbReference>
<keyword evidence="5" id="KW-1185">Reference proteome</keyword>
<dbReference type="CDD" id="cd05233">
    <property type="entry name" value="SDR_c"/>
    <property type="match status" value="1"/>
</dbReference>
<organism evidence="4 5">
    <name type="scientific">Nakamurella flavida</name>
    <dbReference type="NCBI Taxonomy" id="363630"/>
    <lineage>
        <taxon>Bacteria</taxon>
        <taxon>Bacillati</taxon>
        <taxon>Actinomycetota</taxon>
        <taxon>Actinomycetes</taxon>
        <taxon>Nakamurellales</taxon>
        <taxon>Nakamurellaceae</taxon>
        <taxon>Nakamurella</taxon>
    </lineage>
</organism>
<dbReference type="InterPro" id="IPR036291">
    <property type="entry name" value="NAD(P)-bd_dom_sf"/>
</dbReference>
<dbReference type="PANTHER" id="PTHR42760:SF115">
    <property type="entry name" value="3-OXOACYL-[ACYL-CARRIER-PROTEIN] REDUCTASE FABG"/>
    <property type="match status" value="1"/>
</dbReference>
<dbReference type="AlphaFoldDB" id="A0A938YMC6"/>
<name>A0A938YMC6_9ACTN</name>
<dbReference type="SUPFAM" id="SSF51735">
    <property type="entry name" value="NAD(P)-binding Rossmann-fold domains"/>
    <property type="match status" value="1"/>
</dbReference>
<evidence type="ECO:0000313" key="5">
    <source>
        <dbReference type="Proteomes" id="UP000663801"/>
    </source>
</evidence>
<dbReference type="GO" id="GO:0016616">
    <property type="term" value="F:oxidoreductase activity, acting on the CH-OH group of donors, NAD or NADP as acceptor"/>
    <property type="evidence" value="ECO:0007669"/>
    <property type="project" value="TreeGrafter"/>
</dbReference>
<dbReference type="PANTHER" id="PTHR42760">
    <property type="entry name" value="SHORT-CHAIN DEHYDROGENASES/REDUCTASES FAMILY MEMBER"/>
    <property type="match status" value="1"/>
</dbReference>
<dbReference type="InterPro" id="IPR002347">
    <property type="entry name" value="SDR_fam"/>
</dbReference>
<dbReference type="InterPro" id="IPR020904">
    <property type="entry name" value="Sc_DH/Rdtase_CS"/>
</dbReference>
<dbReference type="Pfam" id="PF13561">
    <property type="entry name" value="adh_short_C2"/>
    <property type="match status" value="1"/>
</dbReference>
<comment type="similarity">
    <text evidence="1">Belongs to the short-chain dehydrogenases/reductases (SDR) family.</text>
</comment>
<protein>
    <submittedName>
        <fullName evidence="4">SDR family oxidoreductase</fullName>
    </submittedName>
</protein>
<evidence type="ECO:0000256" key="3">
    <source>
        <dbReference type="SAM" id="MobiDB-lite"/>
    </source>
</evidence>
<gene>
    <name evidence="4" type="ORF">JL107_15635</name>
</gene>
<feature type="region of interest" description="Disordered" evidence="3">
    <location>
        <begin position="1"/>
        <end position="21"/>
    </location>
</feature>
<dbReference type="PROSITE" id="PS00061">
    <property type="entry name" value="ADH_SHORT"/>
    <property type="match status" value="1"/>
</dbReference>
<feature type="compositionally biased region" description="Polar residues" evidence="3">
    <location>
        <begin position="1"/>
        <end position="14"/>
    </location>
</feature>
<comment type="caution">
    <text evidence="4">The sequence shown here is derived from an EMBL/GenBank/DDBJ whole genome shotgun (WGS) entry which is preliminary data.</text>
</comment>
<dbReference type="FunFam" id="3.40.50.720:FF:000084">
    <property type="entry name" value="Short-chain dehydrogenase reductase"/>
    <property type="match status" value="1"/>
</dbReference>
<dbReference type="Proteomes" id="UP000663801">
    <property type="component" value="Unassembled WGS sequence"/>
</dbReference>
<evidence type="ECO:0000256" key="1">
    <source>
        <dbReference type="ARBA" id="ARBA00006484"/>
    </source>
</evidence>